<accession>A0A2K0VUZ4</accession>
<organism evidence="2 3">
    <name type="scientific">Gibberella nygamai</name>
    <name type="common">Bean root rot disease fungus</name>
    <name type="synonym">Fusarium nygamai</name>
    <dbReference type="NCBI Taxonomy" id="42673"/>
    <lineage>
        <taxon>Eukaryota</taxon>
        <taxon>Fungi</taxon>
        <taxon>Dikarya</taxon>
        <taxon>Ascomycota</taxon>
        <taxon>Pezizomycotina</taxon>
        <taxon>Sordariomycetes</taxon>
        <taxon>Hypocreomycetidae</taxon>
        <taxon>Hypocreales</taxon>
        <taxon>Nectriaceae</taxon>
        <taxon>Fusarium</taxon>
        <taxon>Fusarium fujikuroi species complex</taxon>
    </lineage>
</organism>
<name>A0A2K0VUZ4_GIBNY</name>
<protein>
    <submittedName>
        <fullName evidence="2">Uncharacterized protein</fullName>
    </submittedName>
</protein>
<dbReference type="OrthoDB" id="3057599at2759"/>
<dbReference type="EMBL" id="MTQA01000241">
    <property type="protein sequence ID" value="PNP73857.1"/>
    <property type="molecule type" value="Genomic_DNA"/>
</dbReference>
<dbReference type="AlphaFoldDB" id="A0A2K0VUZ4"/>
<feature type="compositionally biased region" description="Polar residues" evidence="1">
    <location>
        <begin position="61"/>
        <end position="78"/>
    </location>
</feature>
<evidence type="ECO:0000313" key="3">
    <source>
        <dbReference type="Proteomes" id="UP000236664"/>
    </source>
</evidence>
<dbReference type="Proteomes" id="UP000236664">
    <property type="component" value="Unassembled WGS sequence"/>
</dbReference>
<comment type="caution">
    <text evidence="2">The sequence shown here is derived from an EMBL/GenBank/DDBJ whole genome shotgun (WGS) entry which is preliminary data.</text>
</comment>
<evidence type="ECO:0000313" key="2">
    <source>
        <dbReference type="EMBL" id="PNP73857.1"/>
    </source>
</evidence>
<reference evidence="2 3" key="1">
    <citation type="submission" date="2017-06" db="EMBL/GenBank/DDBJ databases">
        <title>Genome of Fusarium nygamai isolate CS10214.</title>
        <authorList>
            <person name="Gardiner D.M."/>
            <person name="Obanor F."/>
            <person name="Kazan K."/>
        </authorList>
    </citation>
    <scope>NUCLEOTIDE SEQUENCE [LARGE SCALE GENOMIC DNA]</scope>
    <source>
        <strain evidence="2 3">CS10214</strain>
    </source>
</reference>
<evidence type="ECO:0000256" key="1">
    <source>
        <dbReference type="SAM" id="MobiDB-lite"/>
    </source>
</evidence>
<sequence>MELLQMRELTRRPSGISHSDQYEYLEDGLETTGENSSRSPEDVPEALTHFFPSQKKKPTRQPISPNSTTVLELSRIGT</sequence>
<feature type="region of interest" description="Disordered" evidence="1">
    <location>
        <begin position="1"/>
        <end position="78"/>
    </location>
</feature>
<gene>
    <name evidence="2" type="ORF">FNYG_12816</name>
</gene>
<keyword evidence="3" id="KW-1185">Reference proteome</keyword>
<proteinExistence type="predicted"/>